<organism evidence="1 2">
    <name type="scientific">Solanum commersonii</name>
    <name type="common">Commerson's wild potato</name>
    <name type="synonym">Commerson's nightshade</name>
    <dbReference type="NCBI Taxonomy" id="4109"/>
    <lineage>
        <taxon>Eukaryota</taxon>
        <taxon>Viridiplantae</taxon>
        <taxon>Streptophyta</taxon>
        <taxon>Embryophyta</taxon>
        <taxon>Tracheophyta</taxon>
        <taxon>Spermatophyta</taxon>
        <taxon>Magnoliopsida</taxon>
        <taxon>eudicotyledons</taxon>
        <taxon>Gunneridae</taxon>
        <taxon>Pentapetalae</taxon>
        <taxon>asterids</taxon>
        <taxon>lamiids</taxon>
        <taxon>Solanales</taxon>
        <taxon>Solanaceae</taxon>
        <taxon>Solanoideae</taxon>
        <taxon>Solaneae</taxon>
        <taxon>Solanum</taxon>
    </lineage>
</organism>
<evidence type="ECO:0000313" key="1">
    <source>
        <dbReference type="EMBL" id="KAG5624665.1"/>
    </source>
</evidence>
<dbReference type="EMBL" id="JACXVP010000002">
    <property type="protein sequence ID" value="KAG5624665.1"/>
    <property type="molecule type" value="Genomic_DNA"/>
</dbReference>
<name>A0A9J6AJP8_SOLCO</name>
<protein>
    <submittedName>
        <fullName evidence="1">Uncharacterized protein</fullName>
    </submittedName>
</protein>
<proteinExistence type="predicted"/>
<gene>
    <name evidence="1" type="ORF">H5410_009883</name>
</gene>
<comment type="caution">
    <text evidence="1">The sequence shown here is derived from an EMBL/GenBank/DDBJ whole genome shotgun (WGS) entry which is preliminary data.</text>
</comment>
<accession>A0A9J6AJP8</accession>
<sequence length="206" mass="23012">MYIGIVFGFLAASPPFGGAYGMKEASGCLKTKCSVIQGLTTTNLNPFSSGINFDNHHLVNATTLRELYFKHINLLPYDMGDSHSSIINCDTKIVNGLSITSHDHKVSKRVEVPTDLHESVTESVHHNYQDMVHQIVAGMILQLFLFFACDPASSQLYKASAILSGMAHEMFSSLRNRLHNWPEDMIFFAMGFKSYDIARDESRAEM</sequence>
<dbReference type="Proteomes" id="UP000824120">
    <property type="component" value="Chromosome 2"/>
</dbReference>
<keyword evidence="2" id="KW-1185">Reference proteome</keyword>
<dbReference type="AlphaFoldDB" id="A0A9J6AJP8"/>
<reference evidence="1 2" key="1">
    <citation type="submission" date="2020-09" db="EMBL/GenBank/DDBJ databases">
        <title>De no assembly of potato wild relative species, Solanum commersonii.</title>
        <authorList>
            <person name="Cho K."/>
        </authorList>
    </citation>
    <scope>NUCLEOTIDE SEQUENCE [LARGE SCALE GENOMIC DNA]</scope>
    <source>
        <strain evidence="1">LZ3.2</strain>
        <tissue evidence="1">Leaf</tissue>
    </source>
</reference>
<evidence type="ECO:0000313" key="2">
    <source>
        <dbReference type="Proteomes" id="UP000824120"/>
    </source>
</evidence>